<reference evidence="2 3" key="1">
    <citation type="submission" date="2018-12" db="EMBL/GenBank/DDBJ databases">
        <title>The Batch Genome Submission of Enterobacter spp. strains.</title>
        <authorList>
            <person name="Wei L."/>
            <person name="Wu W."/>
            <person name="Lin J."/>
            <person name="Zhang X."/>
            <person name="Feng Y."/>
            <person name="Zong Z."/>
        </authorList>
    </citation>
    <scope>NUCLEOTIDE SEQUENCE [LARGE SCALE GENOMIC DNA]</scope>
    <source>
        <strain evidence="2 3">SCEM020047</strain>
    </source>
</reference>
<dbReference type="SUPFAM" id="SSF160631">
    <property type="entry name" value="SMI1/KNR4-like"/>
    <property type="match status" value="1"/>
</dbReference>
<evidence type="ECO:0000313" key="2">
    <source>
        <dbReference type="EMBL" id="RTQ25766.1"/>
    </source>
</evidence>
<accession>A0A9Q7NUX5</accession>
<dbReference type="EMBL" id="RXPP01000005">
    <property type="protein sequence ID" value="RTQ25766.1"/>
    <property type="molecule type" value="Genomic_DNA"/>
</dbReference>
<dbReference type="AlphaFoldDB" id="A0A9Q7NUX5"/>
<dbReference type="Proteomes" id="UP000282263">
    <property type="component" value="Unassembled WGS sequence"/>
</dbReference>
<evidence type="ECO:0000259" key="1">
    <source>
        <dbReference type="Pfam" id="PF09346"/>
    </source>
</evidence>
<proteinExistence type="predicted"/>
<name>A0A9Q7NUX5_9ENTR</name>
<organism evidence="2 3">
    <name type="scientific">Enterobacter mori</name>
    <dbReference type="NCBI Taxonomy" id="539813"/>
    <lineage>
        <taxon>Bacteria</taxon>
        <taxon>Pseudomonadati</taxon>
        <taxon>Pseudomonadota</taxon>
        <taxon>Gammaproteobacteria</taxon>
        <taxon>Enterobacterales</taxon>
        <taxon>Enterobacteriaceae</taxon>
        <taxon>Enterobacter</taxon>
    </lineage>
</organism>
<sequence length="177" mass="20209">MLITINEIEVKLNEKFSPLNGEMDDLILKKRMSPVNNVKLSEERLRVNFPKDFIEFVNNYDVDNFSFGNISFGHGGDYLEKIVSINNDEFNHWWIGEHRPDGVICVAISDPYTILLNTHDGKVYAITSEQTMDGWDSIADSFELFIRGVGSHFLKICPLSEIIKLTGASDTSFWNDI</sequence>
<comment type="caution">
    <text evidence="2">The sequence shown here is derived from an EMBL/GenBank/DDBJ whole genome shotgun (WGS) entry which is preliminary data.</text>
</comment>
<dbReference type="Pfam" id="PF09346">
    <property type="entry name" value="SMI1_KNR4"/>
    <property type="match status" value="1"/>
</dbReference>
<feature type="domain" description="Knr4/Smi1-like" evidence="1">
    <location>
        <begin position="42"/>
        <end position="147"/>
    </location>
</feature>
<dbReference type="Gene3D" id="3.40.1580.10">
    <property type="entry name" value="SMI1/KNR4-like"/>
    <property type="match status" value="1"/>
</dbReference>
<dbReference type="InterPro" id="IPR018958">
    <property type="entry name" value="Knr4/Smi1-like_dom"/>
</dbReference>
<evidence type="ECO:0000313" key="3">
    <source>
        <dbReference type="Proteomes" id="UP000282263"/>
    </source>
</evidence>
<dbReference type="InterPro" id="IPR037883">
    <property type="entry name" value="Knr4/Smi1-like_sf"/>
</dbReference>
<protein>
    <submittedName>
        <fullName evidence="2">Nuclease</fullName>
    </submittedName>
</protein>
<gene>
    <name evidence="2" type="ORF">EKN29_06215</name>
</gene>